<dbReference type="NCBIfam" id="TIGR01459">
    <property type="entry name" value="HAD-SF-IIA-hyp4"/>
    <property type="match status" value="1"/>
</dbReference>
<dbReference type="InterPro" id="IPR006356">
    <property type="entry name" value="HAD-SF_hydro_IIA_hyp3"/>
</dbReference>
<evidence type="ECO:0000313" key="1">
    <source>
        <dbReference type="EMBL" id="EJF90344.1"/>
    </source>
</evidence>
<name>J0R3X5_9HYPH</name>
<reference evidence="1 2" key="1">
    <citation type="submission" date="2012-03" db="EMBL/GenBank/DDBJ databases">
        <title>The Genome Sequence of Bartonella tamiae Th239.</title>
        <authorList>
            <consortium name="The Broad Institute Genome Sequencing Platform"/>
            <consortium name="The Broad Institute Genome Sequencing Center for Infectious Disease"/>
            <person name="Feldgarden M."/>
            <person name="Kirby J."/>
            <person name="Kosoy M."/>
            <person name="Birtles R."/>
            <person name="Probert W.S."/>
            <person name="Chiaraviglio L."/>
            <person name="Young S.K."/>
            <person name="Zeng Q."/>
            <person name="Gargeya S."/>
            <person name="Fitzgerald M."/>
            <person name="Haas B."/>
            <person name="Abouelleil A."/>
            <person name="Alvarado L."/>
            <person name="Arachchi H.M."/>
            <person name="Berlin A."/>
            <person name="Chapman S.B."/>
            <person name="Gearin G."/>
            <person name="Goldberg J."/>
            <person name="Griggs A."/>
            <person name="Gujja S."/>
            <person name="Hansen M."/>
            <person name="Heiman D."/>
            <person name="Howarth C."/>
            <person name="Larimer J."/>
            <person name="Lui A."/>
            <person name="MacDonald P.J.P."/>
            <person name="McCowen C."/>
            <person name="Montmayeur A."/>
            <person name="Murphy C."/>
            <person name="Neiman D."/>
            <person name="Pearson M."/>
            <person name="Priest M."/>
            <person name="Roberts A."/>
            <person name="Saif S."/>
            <person name="Shea T."/>
            <person name="Sisk P."/>
            <person name="Stolte C."/>
            <person name="Sykes S."/>
            <person name="Wortman J."/>
            <person name="Nusbaum C."/>
            <person name="Birren B."/>
        </authorList>
    </citation>
    <scope>NUCLEOTIDE SEQUENCE [LARGE SCALE GENOMIC DNA]</scope>
    <source>
        <strain evidence="1 2">Th239</strain>
    </source>
</reference>
<sequence>MDKAINLEALDKPYDAIFCDVWGVVHNGVQAFKPAVDALKRAKNSGKTVVLLTNSPRPHQDVEEQLLKLSVDEKAYDFVVTSGDATRTLIAEVPRKLFHIGPDRDLGLFDGLNVDLVEECEAAAIVCTGLFDDVKETPDDYVELLHRLRSRNLPFICANPDIIVHRGQTEIWCAGALARDYGLLGGRTLIAGKPHRPIYDLAYEKVTAQRGMINKSKILAIGDGLLTDVKGGEHFGIDVLFILGGIHYLEYSENGHIYEDKLFALVNKFSSHPIATMWSLQ</sequence>
<dbReference type="CDD" id="cd07525">
    <property type="entry name" value="HAD_like"/>
    <property type="match status" value="1"/>
</dbReference>
<dbReference type="eggNOG" id="COG0647">
    <property type="taxonomic scope" value="Bacteria"/>
</dbReference>
<dbReference type="Gene3D" id="3.40.50.1000">
    <property type="entry name" value="HAD superfamily/HAD-like"/>
    <property type="match status" value="2"/>
</dbReference>
<dbReference type="RefSeq" id="WP_008038556.1">
    <property type="nucleotide sequence ID" value="NZ_JH725147.1"/>
</dbReference>
<evidence type="ECO:0000313" key="2">
    <source>
        <dbReference type="Proteomes" id="UP000008952"/>
    </source>
</evidence>
<dbReference type="AlphaFoldDB" id="J0R3X5"/>
<dbReference type="EMBL" id="AIMB01000007">
    <property type="protein sequence ID" value="EJF90344.1"/>
    <property type="molecule type" value="Genomic_DNA"/>
</dbReference>
<gene>
    <name evidence="1" type="ORF">ME5_00745</name>
</gene>
<comment type="caution">
    <text evidence="1">The sequence shown here is derived from an EMBL/GenBank/DDBJ whole genome shotgun (WGS) entry which is preliminary data.</text>
</comment>
<dbReference type="NCBIfam" id="TIGR01460">
    <property type="entry name" value="HAD-SF-IIA"/>
    <property type="match status" value="1"/>
</dbReference>
<dbReference type="SUPFAM" id="SSF56784">
    <property type="entry name" value="HAD-like"/>
    <property type="match status" value="1"/>
</dbReference>
<dbReference type="STRING" id="1094558.ME5_00745"/>
<keyword evidence="2" id="KW-1185">Reference proteome</keyword>
<proteinExistence type="predicted"/>
<keyword evidence="1" id="KW-0378">Hydrolase</keyword>
<dbReference type="Pfam" id="PF13242">
    <property type="entry name" value="Hydrolase_like"/>
    <property type="match status" value="1"/>
</dbReference>
<dbReference type="GO" id="GO:0016791">
    <property type="term" value="F:phosphatase activity"/>
    <property type="evidence" value="ECO:0007669"/>
    <property type="project" value="TreeGrafter"/>
</dbReference>
<dbReference type="GO" id="GO:0005737">
    <property type="term" value="C:cytoplasm"/>
    <property type="evidence" value="ECO:0007669"/>
    <property type="project" value="TreeGrafter"/>
</dbReference>
<dbReference type="OrthoDB" id="9791073at2"/>
<protein>
    <submittedName>
        <fullName evidence="1">TIGR01459 family HAD hydrolase</fullName>
    </submittedName>
</protein>
<dbReference type="PANTHER" id="PTHR19288:SF90">
    <property type="entry name" value="OS08G0542600 PROTEIN"/>
    <property type="match status" value="1"/>
</dbReference>
<dbReference type="HOGENOM" id="CLU_043473_2_1_5"/>
<dbReference type="PANTHER" id="PTHR19288">
    <property type="entry name" value="4-NITROPHENYLPHOSPHATASE-RELATED"/>
    <property type="match status" value="1"/>
</dbReference>
<dbReference type="Pfam" id="PF13344">
    <property type="entry name" value="Hydrolase_6"/>
    <property type="match status" value="1"/>
</dbReference>
<dbReference type="PATRIC" id="fig|1094558.3.peg.813"/>
<dbReference type="Proteomes" id="UP000008952">
    <property type="component" value="Unassembled WGS sequence"/>
</dbReference>
<dbReference type="InterPro" id="IPR036412">
    <property type="entry name" value="HAD-like_sf"/>
</dbReference>
<accession>J0R3X5</accession>
<dbReference type="InterPro" id="IPR006357">
    <property type="entry name" value="HAD-SF_hydro_IIA"/>
</dbReference>
<dbReference type="InterPro" id="IPR023214">
    <property type="entry name" value="HAD_sf"/>
</dbReference>
<organism evidence="1 2">
    <name type="scientific">Bartonella tamiae Th239</name>
    <dbReference type="NCBI Taxonomy" id="1094558"/>
    <lineage>
        <taxon>Bacteria</taxon>
        <taxon>Pseudomonadati</taxon>
        <taxon>Pseudomonadota</taxon>
        <taxon>Alphaproteobacteria</taxon>
        <taxon>Hyphomicrobiales</taxon>
        <taxon>Bartonellaceae</taxon>
        <taxon>Bartonella</taxon>
    </lineage>
</organism>